<dbReference type="Gene3D" id="2.40.10.10">
    <property type="entry name" value="Trypsin-like serine proteases"/>
    <property type="match status" value="1"/>
</dbReference>
<dbReference type="GO" id="GO:0046906">
    <property type="term" value="F:tetrapyrrole binding"/>
    <property type="evidence" value="ECO:0007669"/>
    <property type="project" value="TreeGrafter"/>
</dbReference>
<dbReference type="InterPro" id="IPR008629">
    <property type="entry name" value="GUN4-like"/>
</dbReference>
<dbReference type="Pfam" id="PF05419">
    <property type="entry name" value="GUN4"/>
    <property type="match status" value="1"/>
</dbReference>
<dbReference type="AlphaFoldDB" id="A0A7H0F5U4"/>
<evidence type="ECO:0000313" key="2">
    <source>
        <dbReference type="EMBL" id="QNP31410.1"/>
    </source>
</evidence>
<dbReference type="Proteomes" id="UP000516013">
    <property type="component" value="Plasmid p-r.curvispora1"/>
</dbReference>
<protein>
    <submittedName>
        <fullName evidence="2">GUN4 domain-containing protein</fullName>
    </submittedName>
</protein>
<organism evidence="2 3">
    <name type="scientific">Cylindrospermopsis curvispora GIHE-G1</name>
    <dbReference type="NCBI Taxonomy" id="2666332"/>
    <lineage>
        <taxon>Bacteria</taxon>
        <taxon>Bacillati</taxon>
        <taxon>Cyanobacteriota</taxon>
        <taxon>Cyanophyceae</taxon>
        <taxon>Nostocales</taxon>
        <taxon>Aphanizomenonaceae</taxon>
        <taxon>Cylindrospermopsis</taxon>
    </lineage>
</organism>
<evidence type="ECO:0000313" key="3">
    <source>
        <dbReference type="Proteomes" id="UP000516013"/>
    </source>
</evidence>
<feature type="domain" description="GUN4-like" evidence="1">
    <location>
        <begin position="285"/>
        <end position="409"/>
    </location>
</feature>
<dbReference type="PANTHER" id="PTHR34800:SF1">
    <property type="entry name" value="TETRAPYRROLE-BINDING PROTEIN, CHLOROPLASTIC"/>
    <property type="match status" value="1"/>
</dbReference>
<dbReference type="CDD" id="cd16383">
    <property type="entry name" value="GUN4"/>
    <property type="match status" value="1"/>
</dbReference>
<geneLocation type="plasmid" evidence="2 3">
    <name>p-r.curvispora1</name>
</geneLocation>
<dbReference type="KEGG" id="ccur:IAR63_17605"/>
<sequence>MYKPFTYIFITSGIISTFLFSSQLTPAQTIPNIQDIAQKTTVQINSDAHPGGSGVIVKKEGTIYTVLTANHVVCDRLGTTKIRCRQDFTYTIRTHDGREYPIKELQPIQKNVQDPDLALVTFESKENYQVASLGNSENLTIRADISVAGFPTIFGRVGKQRSFTITDGKVVTFLLDPPQGYGLVYNATTRIGNSGGPVFNAQGQVIAIHGLADTNALESEETNPINSSLTSLRKLINAQPESASSSSQKTGFNAGVPINILYGFFPKSFFNSTSLPTTQTKPSSPSQYTKLETLLQSQNFKEADQETDRIVLALAQRQTEGYLRLEDTKNLSCQALQAIDHLWSKYSQGKFGISTQQQIYQSLGGTTQYNGTIWNSFSETVGWRKGTWLSSNQLDFSLSAPKGQLPTLGVAELYGESFGLLPPVLKCRI</sequence>
<name>A0A7H0F5U4_9CYAN</name>
<keyword evidence="3" id="KW-1185">Reference proteome</keyword>
<dbReference type="EMBL" id="CP060823">
    <property type="protein sequence ID" value="QNP31410.1"/>
    <property type="molecule type" value="Genomic_DNA"/>
</dbReference>
<dbReference type="Gene3D" id="1.25.40.620">
    <property type="match status" value="1"/>
</dbReference>
<reference evidence="2 3" key="1">
    <citation type="submission" date="2020-08" db="EMBL/GenBank/DDBJ databases">
        <title>Complete genome sequence of Raphidiopsis curvispora isolated from drinking water reservoir in South Korea.</title>
        <authorList>
            <person name="Jeong J."/>
        </authorList>
    </citation>
    <scope>NUCLEOTIDE SEQUENCE [LARGE SCALE GENOMIC DNA]</scope>
    <source>
        <strain evidence="2 3">GIHE-G1</strain>
        <plasmid evidence="2 3">p-r.curvispora1</plasmid>
    </source>
</reference>
<dbReference type="InterPro" id="IPR009003">
    <property type="entry name" value="Peptidase_S1_PA"/>
</dbReference>
<dbReference type="InterPro" id="IPR037215">
    <property type="entry name" value="GUN4-like_sf"/>
</dbReference>
<gene>
    <name evidence="2" type="ORF">IAR63_17605</name>
</gene>
<dbReference type="Pfam" id="PF13365">
    <property type="entry name" value="Trypsin_2"/>
    <property type="match status" value="1"/>
</dbReference>
<dbReference type="SUPFAM" id="SSF50494">
    <property type="entry name" value="Trypsin-like serine proteases"/>
    <property type="match status" value="1"/>
</dbReference>
<evidence type="ECO:0000259" key="1">
    <source>
        <dbReference type="Pfam" id="PF05419"/>
    </source>
</evidence>
<dbReference type="SUPFAM" id="SSF140869">
    <property type="entry name" value="GUN4-like"/>
    <property type="match status" value="1"/>
</dbReference>
<keyword evidence="2" id="KW-0614">Plasmid</keyword>
<dbReference type="RefSeq" id="WP_187707577.1">
    <property type="nucleotide sequence ID" value="NZ_CP060823.1"/>
</dbReference>
<dbReference type="Gene3D" id="1.10.10.1770">
    <property type="entry name" value="Gun4-like"/>
    <property type="match status" value="1"/>
</dbReference>
<dbReference type="InterPro" id="IPR043504">
    <property type="entry name" value="Peptidase_S1_PA_chymotrypsin"/>
</dbReference>
<dbReference type="PANTHER" id="PTHR34800">
    <property type="entry name" value="TETRAPYRROLE-BINDING PROTEIN, CHLOROPLASTIC"/>
    <property type="match status" value="1"/>
</dbReference>
<accession>A0A7H0F5U4</accession>
<proteinExistence type="predicted"/>